<reference evidence="2 3" key="1">
    <citation type="submission" date="2018-05" db="EMBL/GenBank/DDBJ databases">
        <title>The Hungate 1000. A catalogue of reference genomes from the rumen microbiome.</title>
        <authorList>
            <person name="Kelly W."/>
        </authorList>
    </citation>
    <scope>NUCLEOTIDE SEQUENCE [LARGE SCALE GENOMIC DNA]</scope>
    <source>
        <strain evidence="2 3">SAb67</strain>
    </source>
</reference>
<evidence type="ECO:0000313" key="3">
    <source>
        <dbReference type="Proteomes" id="UP000245720"/>
    </source>
</evidence>
<accession>A0A315Y0G9</accession>
<dbReference type="AlphaFoldDB" id="A0A315Y0G9"/>
<dbReference type="EMBL" id="QGDI01000004">
    <property type="protein sequence ID" value="PWJ13631.1"/>
    <property type="molecule type" value="Genomic_DNA"/>
</dbReference>
<dbReference type="Pfam" id="PF11104">
    <property type="entry name" value="PilM_2"/>
    <property type="match status" value="1"/>
</dbReference>
<proteinExistence type="predicted"/>
<protein>
    <submittedName>
        <fullName evidence="2">Type IV pilus assembly protein PilM</fullName>
    </submittedName>
</protein>
<evidence type="ECO:0000256" key="1">
    <source>
        <dbReference type="SAM" id="Phobius"/>
    </source>
</evidence>
<dbReference type="Gene3D" id="3.30.420.40">
    <property type="match status" value="1"/>
</dbReference>
<feature type="transmembrane region" description="Helical" evidence="1">
    <location>
        <begin position="332"/>
        <end position="355"/>
    </location>
</feature>
<dbReference type="OrthoDB" id="1815167at2"/>
<evidence type="ECO:0000313" key="2">
    <source>
        <dbReference type="EMBL" id="PWJ13631.1"/>
    </source>
</evidence>
<dbReference type="Proteomes" id="UP000245720">
    <property type="component" value="Unassembled WGS sequence"/>
</dbReference>
<name>A0A315Y0G9_RUMFL</name>
<keyword evidence="1" id="KW-0812">Transmembrane</keyword>
<dbReference type="InterPro" id="IPR005883">
    <property type="entry name" value="PilM"/>
</dbReference>
<keyword evidence="1" id="KW-0472">Membrane</keyword>
<dbReference type="RefSeq" id="WP_109726226.1">
    <property type="nucleotide sequence ID" value="NZ_QGDI01000004.1"/>
</dbReference>
<sequence length="530" mass="59530">MLSFDITDRNIRVVKGSDNNGKVKISSAATVAVEEGYIVNGHVKDVPAVATIINKVLKMHRMPDKEAIVSISSNLTIFKEMVVPKGRSQDLQKTVKMQMQAELNLDDSYSVSYIIVGEADSSEASEPSYKILATACPYEIVNSYKEVFKLLATISLKSVMIGCNCITRVLLADTKIRSKMPLLAVQIDNNFISLNLYEHGQLSFSRFASIDAADYGYSDDYVFEAVNENIFRMLQFHRSRNTGETIENVIFYGDTHEYVRLTDELEKLDLKTSLINVPPQIHGHENLEFSLYANAIGAMFKRNKEVEKINLLEADLGTVVKSKMKNENIGNYALIGCLAGSLLIAGGAYAATLFIDKGVKDDIKATEEYINSSKTKAELEHHERLLSLKDVVNAYYAKIHNARDAYLSQPNITGAEYDELEKILDDLCKEKNIEYNKIINPRYQDGELTFSVECEAPDKEYAQKLPAEYVQKLQESDLFRNAAYAGYKIDTRTVEETKESKDYITFDAAASLVPNKSAYQPETKKDEEAK</sequence>
<keyword evidence="1" id="KW-1133">Transmembrane helix</keyword>
<organism evidence="2 3">
    <name type="scientific">Ruminococcus flavefaciens</name>
    <dbReference type="NCBI Taxonomy" id="1265"/>
    <lineage>
        <taxon>Bacteria</taxon>
        <taxon>Bacillati</taxon>
        <taxon>Bacillota</taxon>
        <taxon>Clostridia</taxon>
        <taxon>Eubacteriales</taxon>
        <taxon>Oscillospiraceae</taxon>
        <taxon>Ruminococcus</taxon>
    </lineage>
</organism>
<comment type="caution">
    <text evidence="2">The sequence shown here is derived from an EMBL/GenBank/DDBJ whole genome shotgun (WGS) entry which is preliminary data.</text>
</comment>
<gene>
    <name evidence="2" type="ORF">IE37_01439</name>
</gene>